<keyword evidence="3" id="KW-1185">Reference proteome</keyword>
<dbReference type="InterPro" id="IPR005325">
    <property type="entry name" value="DUF308_memb"/>
</dbReference>
<dbReference type="InterPro" id="IPR052712">
    <property type="entry name" value="Acid_resist_chaperone_HdeD"/>
</dbReference>
<dbReference type="PANTHER" id="PTHR34989:SF1">
    <property type="entry name" value="PROTEIN HDED"/>
    <property type="match status" value="1"/>
</dbReference>
<protein>
    <submittedName>
        <fullName evidence="2">HdeD family acid-resistance protein</fullName>
    </submittedName>
</protein>
<feature type="transmembrane region" description="Helical" evidence="1">
    <location>
        <begin position="127"/>
        <end position="147"/>
    </location>
</feature>
<dbReference type="PANTHER" id="PTHR34989">
    <property type="entry name" value="PROTEIN HDED"/>
    <property type="match status" value="1"/>
</dbReference>
<dbReference type="Pfam" id="PF03729">
    <property type="entry name" value="DUF308"/>
    <property type="match status" value="2"/>
</dbReference>
<dbReference type="RefSeq" id="WP_125711988.1">
    <property type="nucleotide sequence ID" value="NZ_JBHTOP010000026.1"/>
</dbReference>
<feature type="transmembrane region" description="Helical" evidence="1">
    <location>
        <begin position="69"/>
        <end position="89"/>
    </location>
</feature>
<accession>A0ABW4J978</accession>
<sequence length="180" mass="20328">MMFNNRKYERGFDWSEFASGILFILLAIYFFRRPSVALGSLVVLAALLAIIRGIVSLSSYSKFRRIMPISWTMVVAGIVDILIGLVFLFDNAIGSLAIAYLFAIWFIVDSIAGILTSNHLKNFGTIWFVLSIIFDALGLILGIMMLIRPFYAAFTVTFLISWFFLIIGINNVIVAFARRF</sequence>
<feature type="transmembrane region" description="Helical" evidence="1">
    <location>
        <begin position="95"/>
        <end position="115"/>
    </location>
</feature>
<feature type="transmembrane region" description="Helical" evidence="1">
    <location>
        <begin position="153"/>
        <end position="177"/>
    </location>
</feature>
<evidence type="ECO:0000313" key="3">
    <source>
        <dbReference type="Proteomes" id="UP001597267"/>
    </source>
</evidence>
<reference evidence="3" key="1">
    <citation type="journal article" date="2019" name="Int. J. Syst. Evol. Microbiol.">
        <title>The Global Catalogue of Microorganisms (GCM) 10K type strain sequencing project: providing services to taxonomists for standard genome sequencing and annotation.</title>
        <authorList>
            <consortium name="The Broad Institute Genomics Platform"/>
            <consortium name="The Broad Institute Genome Sequencing Center for Infectious Disease"/>
            <person name="Wu L."/>
            <person name="Ma J."/>
        </authorList>
    </citation>
    <scope>NUCLEOTIDE SEQUENCE [LARGE SCALE GENOMIC DNA]</scope>
    <source>
        <strain evidence="3">CCM 8896</strain>
    </source>
</reference>
<keyword evidence="1" id="KW-1133">Transmembrane helix</keyword>
<feature type="transmembrane region" description="Helical" evidence="1">
    <location>
        <begin position="37"/>
        <end position="57"/>
    </location>
</feature>
<gene>
    <name evidence="2" type="ORF">ACFQ5M_10470</name>
</gene>
<name>A0ABW4J978_9LACO</name>
<dbReference type="Proteomes" id="UP001597267">
    <property type="component" value="Unassembled WGS sequence"/>
</dbReference>
<keyword evidence="1" id="KW-0472">Membrane</keyword>
<keyword evidence="1" id="KW-0812">Transmembrane</keyword>
<organism evidence="2 3">
    <name type="scientific">Agrilactobacillus yilanensis</name>
    <dbReference type="NCBI Taxonomy" id="2485997"/>
    <lineage>
        <taxon>Bacteria</taxon>
        <taxon>Bacillati</taxon>
        <taxon>Bacillota</taxon>
        <taxon>Bacilli</taxon>
        <taxon>Lactobacillales</taxon>
        <taxon>Lactobacillaceae</taxon>
        <taxon>Agrilactobacillus</taxon>
    </lineage>
</organism>
<proteinExistence type="predicted"/>
<feature type="transmembrane region" description="Helical" evidence="1">
    <location>
        <begin position="12"/>
        <end position="31"/>
    </location>
</feature>
<comment type="caution">
    <text evidence="2">The sequence shown here is derived from an EMBL/GenBank/DDBJ whole genome shotgun (WGS) entry which is preliminary data.</text>
</comment>
<evidence type="ECO:0000256" key="1">
    <source>
        <dbReference type="SAM" id="Phobius"/>
    </source>
</evidence>
<evidence type="ECO:0000313" key="2">
    <source>
        <dbReference type="EMBL" id="MFD1672525.1"/>
    </source>
</evidence>
<dbReference type="EMBL" id="JBHTOP010000026">
    <property type="protein sequence ID" value="MFD1672525.1"/>
    <property type="molecule type" value="Genomic_DNA"/>
</dbReference>